<sequence length="114" mass="12505">MGWVYGVRRGNVYVAAKAHPCLFHIWILYGQTIQTRSLSKWMKDSDDWCSIDSEQNGSLLGGSDAADLGDLEEDALDADVLDLLGVTMENFRFALGASNPSALRKTVVEVPTVN</sequence>
<dbReference type="EMBL" id="ML122309">
    <property type="protein sequence ID" value="RPD54159.1"/>
    <property type="molecule type" value="Genomic_DNA"/>
</dbReference>
<reference evidence="1" key="1">
    <citation type="journal article" date="2018" name="Genome Biol. Evol.">
        <title>Genomics and development of Lentinus tigrinus, a white-rot wood-decaying mushroom with dimorphic fruiting bodies.</title>
        <authorList>
            <person name="Wu B."/>
            <person name="Xu Z."/>
            <person name="Knudson A."/>
            <person name="Carlson A."/>
            <person name="Chen N."/>
            <person name="Kovaka S."/>
            <person name="LaButti K."/>
            <person name="Lipzen A."/>
            <person name="Pennachio C."/>
            <person name="Riley R."/>
            <person name="Schakwitz W."/>
            <person name="Umezawa K."/>
            <person name="Ohm R.A."/>
            <person name="Grigoriev I.V."/>
            <person name="Nagy L.G."/>
            <person name="Gibbons J."/>
            <person name="Hibbett D."/>
        </authorList>
    </citation>
    <scope>NUCLEOTIDE SEQUENCE [LARGE SCALE GENOMIC DNA]</scope>
    <source>
        <strain evidence="1">ALCF2SS1-6</strain>
    </source>
</reference>
<name>A0A5C2RT73_9APHY</name>
<organism evidence="1 2">
    <name type="scientific">Lentinus tigrinus ALCF2SS1-6</name>
    <dbReference type="NCBI Taxonomy" id="1328759"/>
    <lineage>
        <taxon>Eukaryota</taxon>
        <taxon>Fungi</taxon>
        <taxon>Dikarya</taxon>
        <taxon>Basidiomycota</taxon>
        <taxon>Agaricomycotina</taxon>
        <taxon>Agaricomycetes</taxon>
        <taxon>Polyporales</taxon>
        <taxon>Polyporaceae</taxon>
        <taxon>Lentinus</taxon>
    </lineage>
</organism>
<evidence type="ECO:0000313" key="2">
    <source>
        <dbReference type="Proteomes" id="UP000313359"/>
    </source>
</evidence>
<protein>
    <submittedName>
        <fullName evidence="1">Uncharacterized protein</fullName>
    </submittedName>
</protein>
<keyword evidence="2" id="KW-1185">Reference proteome</keyword>
<proteinExistence type="predicted"/>
<dbReference type="STRING" id="1328759.A0A5C2RT73"/>
<dbReference type="Proteomes" id="UP000313359">
    <property type="component" value="Unassembled WGS sequence"/>
</dbReference>
<accession>A0A5C2RT73</accession>
<gene>
    <name evidence="1" type="ORF">L227DRAFT_567455</name>
</gene>
<dbReference type="AlphaFoldDB" id="A0A5C2RT73"/>
<evidence type="ECO:0000313" key="1">
    <source>
        <dbReference type="EMBL" id="RPD54159.1"/>
    </source>
</evidence>